<comment type="caution">
    <text evidence="1">The sequence shown here is derived from an EMBL/GenBank/DDBJ whole genome shotgun (WGS) entry which is preliminary data.</text>
</comment>
<proteinExistence type="predicted"/>
<keyword evidence="2" id="KW-1185">Reference proteome</keyword>
<accession>A0AA90NV48</accession>
<dbReference type="Proteomes" id="UP001178148">
    <property type="component" value="Unassembled WGS sequence"/>
</dbReference>
<evidence type="ECO:0000313" key="1">
    <source>
        <dbReference type="EMBL" id="MDP0589597.1"/>
    </source>
</evidence>
<gene>
    <name evidence="1" type="ORF">QS748_10570</name>
</gene>
<reference evidence="1 2" key="1">
    <citation type="journal article" date="2023" name="bioRxiv">
        <title>An intranuclear bacterial parasite of deep-sea mussels expresses apoptosis inhibitors acquired from its host.</title>
        <authorList>
            <person name="Gonzalez Porras M.A."/>
            <person name="Assie A."/>
            <person name="Tietjen M."/>
            <person name="Violette M."/>
            <person name="Kleiner M."/>
            <person name="Gruber-Vodicka H."/>
            <person name="Dubilier N."/>
            <person name="Leisch N."/>
        </authorList>
    </citation>
    <scope>NUCLEOTIDE SEQUENCE [LARGE SCALE GENOMIC DNA]</scope>
    <source>
        <strain evidence="1">IAP13</strain>
    </source>
</reference>
<sequence length="54" mass="6252">MNREANWNVRTGSDSKRKYSYSYKAHTNIDKLIIKQIAQPSASIIPTTLPFIKR</sequence>
<evidence type="ECO:0000313" key="2">
    <source>
        <dbReference type="Proteomes" id="UP001178148"/>
    </source>
</evidence>
<dbReference type="EMBL" id="JASXSV010000017">
    <property type="protein sequence ID" value="MDP0589597.1"/>
    <property type="molecule type" value="Genomic_DNA"/>
</dbReference>
<organism evidence="1 2">
    <name type="scientific">Candidatus Endonucleibacter bathymodioli</name>
    <dbReference type="NCBI Taxonomy" id="539814"/>
    <lineage>
        <taxon>Bacteria</taxon>
        <taxon>Pseudomonadati</taxon>
        <taxon>Pseudomonadota</taxon>
        <taxon>Gammaproteobacteria</taxon>
        <taxon>Oceanospirillales</taxon>
        <taxon>Endozoicomonadaceae</taxon>
        <taxon>Candidatus Endonucleibacter</taxon>
    </lineage>
</organism>
<name>A0AA90NV48_9GAMM</name>
<protein>
    <submittedName>
        <fullName evidence="1">Uncharacterized protein</fullName>
    </submittedName>
</protein>
<dbReference type="AlphaFoldDB" id="A0AA90NV48"/>